<comment type="catalytic activity">
    <reaction evidence="13">
        <text>tRNA(Ser) + L-serine + ATP = L-seryl-tRNA(Ser) + AMP + diphosphate + H(+)</text>
        <dbReference type="Rhea" id="RHEA:12292"/>
        <dbReference type="Rhea" id="RHEA-COMP:9669"/>
        <dbReference type="Rhea" id="RHEA-COMP:9703"/>
        <dbReference type="ChEBI" id="CHEBI:15378"/>
        <dbReference type="ChEBI" id="CHEBI:30616"/>
        <dbReference type="ChEBI" id="CHEBI:33019"/>
        <dbReference type="ChEBI" id="CHEBI:33384"/>
        <dbReference type="ChEBI" id="CHEBI:78442"/>
        <dbReference type="ChEBI" id="CHEBI:78533"/>
        <dbReference type="ChEBI" id="CHEBI:456215"/>
        <dbReference type="EC" id="6.1.1.11"/>
    </reaction>
</comment>
<evidence type="ECO:0000256" key="6">
    <source>
        <dbReference type="ARBA" id="ARBA00022598"/>
    </source>
</evidence>
<dbReference type="AlphaFoldDB" id="A0A6V8KH39"/>
<keyword evidence="6 18" id="KW-0436">Ligase</keyword>
<evidence type="ECO:0000256" key="11">
    <source>
        <dbReference type="ARBA" id="ARBA00039158"/>
    </source>
</evidence>
<feature type="binding site" evidence="16">
    <location>
        <begin position="349"/>
        <end position="352"/>
    </location>
    <ligand>
        <name>ATP</name>
        <dbReference type="ChEBI" id="CHEBI:30616"/>
    </ligand>
</feature>
<dbReference type="Gene3D" id="3.30.930.10">
    <property type="entry name" value="Bira Bifunctional Protein, Domain 2"/>
    <property type="match status" value="1"/>
</dbReference>
<dbReference type="InterPro" id="IPR002317">
    <property type="entry name" value="Ser-tRNA-ligase_type_1"/>
</dbReference>
<gene>
    <name evidence="18" type="primary">serS_2</name>
    <name evidence="18" type="ORF">Phou_055990</name>
</gene>
<reference evidence="18 19" key="1">
    <citation type="submission" date="2020-03" db="EMBL/GenBank/DDBJ databases">
        <title>Whole genome shotgun sequence of Phytohabitans houttuyneae NBRC 108639.</title>
        <authorList>
            <person name="Komaki H."/>
            <person name="Tamura T."/>
        </authorList>
    </citation>
    <scope>NUCLEOTIDE SEQUENCE [LARGE SCALE GENOMIC DNA]</scope>
    <source>
        <strain evidence="18 19">NBRC 108639</strain>
    </source>
</reference>
<evidence type="ECO:0000256" key="10">
    <source>
        <dbReference type="ARBA" id="ARBA00023146"/>
    </source>
</evidence>
<dbReference type="InterPro" id="IPR045864">
    <property type="entry name" value="aa-tRNA-synth_II/BPL/LPL"/>
</dbReference>
<dbReference type="InterPro" id="IPR015866">
    <property type="entry name" value="Ser-tRNA-synth_1_N"/>
</dbReference>
<evidence type="ECO:0000313" key="18">
    <source>
        <dbReference type="EMBL" id="GFJ81419.1"/>
    </source>
</evidence>
<dbReference type="PANTHER" id="PTHR43697:SF1">
    <property type="entry name" value="SERINE--TRNA LIGASE"/>
    <property type="match status" value="1"/>
</dbReference>
<feature type="domain" description="Aminoacyl-transfer RNA synthetases class-II family profile" evidence="17">
    <location>
        <begin position="137"/>
        <end position="409"/>
    </location>
</feature>
<dbReference type="Pfam" id="PF00587">
    <property type="entry name" value="tRNA-synt_2b"/>
    <property type="match status" value="1"/>
</dbReference>
<sequence>MHDPRALLDPATNSVQKLARRGYQLDLDLLGKMSAERTAAAQAVDALRTQTKSLAEQVRRAPSAAERDGLVARARDVKSALSEAEARQRRCDEELRDLLLTIPNLPDDAAPDGASDADAQEIRRVGSIPAFDFAPQDHVSLGERTGILDLKRATKLAGARFAVLSGAGAALERALTTFFLTMHTTRHGYVEHSVPVLVNRATMTGTGQLPKFEEDLFSTSVADRELFLVPTAEVPLTNLFAGETIATESLPLALTACTPCFRSEAGSYGKDTRGLIRLHQFSKVELVRICEPARAGAELEAMVRHAEACLAELGLAYRVVVLPAGDLGFAAQYTYDIEVWLPGQNSYREVSSCSNMGTLQARRANIRTRSRDGARGFAATLNGSALPIGRTLAAILEQFQQADGSIRIPDALTALTGFTHIRPDGTTT</sequence>
<dbReference type="Pfam" id="PF02403">
    <property type="entry name" value="Seryl_tRNA_N"/>
    <property type="match status" value="1"/>
</dbReference>
<evidence type="ECO:0000256" key="3">
    <source>
        <dbReference type="ARBA" id="ARBA00010728"/>
    </source>
</evidence>
<dbReference type="InterPro" id="IPR042103">
    <property type="entry name" value="SerRS_1_N_sf"/>
</dbReference>
<name>A0A6V8KH39_9ACTN</name>
<keyword evidence="9" id="KW-0648">Protein biosynthesis</keyword>
<dbReference type="InterPro" id="IPR002314">
    <property type="entry name" value="aa-tRNA-synt_IIb"/>
</dbReference>
<evidence type="ECO:0000259" key="17">
    <source>
        <dbReference type="PROSITE" id="PS50862"/>
    </source>
</evidence>
<dbReference type="PANTHER" id="PTHR43697">
    <property type="entry name" value="SERYL-TRNA SYNTHETASE"/>
    <property type="match status" value="1"/>
</dbReference>
<proteinExistence type="inferred from homology"/>
<reference evidence="18 19" key="2">
    <citation type="submission" date="2020-03" db="EMBL/GenBank/DDBJ databases">
        <authorList>
            <person name="Ichikawa N."/>
            <person name="Kimura A."/>
            <person name="Kitahashi Y."/>
            <person name="Uohara A."/>
        </authorList>
    </citation>
    <scope>NUCLEOTIDE SEQUENCE [LARGE SCALE GENOMIC DNA]</scope>
    <source>
        <strain evidence="18 19">NBRC 108639</strain>
    </source>
</reference>
<comment type="caution">
    <text evidence="18">The sequence shown here is derived from an EMBL/GenBank/DDBJ whole genome shotgun (WGS) entry which is preliminary data.</text>
</comment>
<keyword evidence="10" id="KW-0030">Aminoacyl-tRNA synthetase</keyword>
<dbReference type="PRINTS" id="PR00981">
    <property type="entry name" value="TRNASYNTHSER"/>
</dbReference>
<dbReference type="EMBL" id="BLPF01000002">
    <property type="protein sequence ID" value="GFJ81419.1"/>
    <property type="molecule type" value="Genomic_DNA"/>
</dbReference>
<keyword evidence="5" id="KW-0963">Cytoplasm</keyword>
<feature type="binding site" evidence="15">
    <location>
        <position position="231"/>
    </location>
    <ligand>
        <name>L-serine</name>
        <dbReference type="ChEBI" id="CHEBI:33384"/>
    </ligand>
</feature>
<dbReference type="InterPro" id="IPR006195">
    <property type="entry name" value="aa-tRNA-synth_II"/>
</dbReference>
<feature type="binding site" evidence="15">
    <location>
        <position position="262"/>
    </location>
    <ligand>
        <name>L-serine</name>
        <dbReference type="ChEBI" id="CHEBI:33384"/>
    </ligand>
</feature>
<dbReference type="Gene3D" id="1.10.287.40">
    <property type="entry name" value="Serine-tRNA synthetase, tRNA binding domain"/>
    <property type="match status" value="1"/>
</dbReference>
<dbReference type="InterPro" id="IPR033729">
    <property type="entry name" value="SerRS_core"/>
</dbReference>
<keyword evidence="7" id="KW-0547">Nucleotide-binding</keyword>
<evidence type="ECO:0000256" key="12">
    <source>
        <dbReference type="ARBA" id="ARBA00047929"/>
    </source>
</evidence>
<keyword evidence="8 16" id="KW-0067">ATP-binding</keyword>
<evidence type="ECO:0000256" key="15">
    <source>
        <dbReference type="PIRSR" id="PIRSR001529-1"/>
    </source>
</evidence>
<feature type="binding site" evidence="16">
    <location>
        <begin position="262"/>
        <end position="264"/>
    </location>
    <ligand>
        <name>ATP</name>
        <dbReference type="ChEBI" id="CHEBI:30616"/>
    </ligand>
</feature>
<protein>
    <recommendedName>
        <fullName evidence="11 14">Serine--tRNA ligase</fullName>
        <ecNumber evidence="4 14">6.1.1.11</ecNumber>
    </recommendedName>
</protein>
<dbReference type="RefSeq" id="WP_173060578.1">
    <property type="nucleotide sequence ID" value="NZ_BAABGO010000023.1"/>
</dbReference>
<comment type="pathway">
    <text evidence="2">Aminoacyl-tRNA biosynthesis; selenocysteinyl-tRNA(Sec) biosynthesis; L-seryl-tRNA(Sec) from L-serine and tRNA(Sec): step 1/1.</text>
</comment>
<evidence type="ECO:0000256" key="1">
    <source>
        <dbReference type="ARBA" id="ARBA00004496"/>
    </source>
</evidence>
<evidence type="ECO:0000256" key="13">
    <source>
        <dbReference type="ARBA" id="ARBA00048823"/>
    </source>
</evidence>
<feature type="binding site" evidence="15">
    <location>
        <position position="285"/>
    </location>
    <ligand>
        <name>L-serine</name>
        <dbReference type="ChEBI" id="CHEBI:33384"/>
    </ligand>
</feature>
<dbReference type="CDD" id="cd00770">
    <property type="entry name" value="SerRS_core"/>
    <property type="match status" value="1"/>
</dbReference>
<dbReference type="NCBIfam" id="TIGR00414">
    <property type="entry name" value="serS"/>
    <property type="match status" value="1"/>
</dbReference>
<dbReference type="PROSITE" id="PS50862">
    <property type="entry name" value="AA_TRNA_LIGASE_II"/>
    <property type="match status" value="1"/>
</dbReference>
<evidence type="ECO:0000256" key="7">
    <source>
        <dbReference type="ARBA" id="ARBA00022741"/>
    </source>
</evidence>
<evidence type="ECO:0000313" key="19">
    <source>
        <dbReference type="Proteomes" id="UP000482800"/>
    </source>
</evidence>
<accession>A0A6V8KH39</accession>
<dbReference type="SUPFAM" id="SSF46589">
    <property type="entry name" value="tRNA-binding arm"/>
    <property type="match status" value="1"/>
</dbReference>
<evidence type="ECO:0000256" key="2">
    <source>
        <dbReference type="ARBA" id="ARBA00005045"/>
    </source>
</evidence>
<dbReference type="InterPro" id="IPR010978">
    <property type="entry name" value="tRNA-bd_arm"/>
</dbReference>
<evidence type="ECO:0000256" key="5">
    <source>
        <dbReference type="ARBA" id="ARBA00022490"/>
    </source>
</evidence>
<comment type="catalytic activity">
    <reaction evidence="12">
        <text>tRNA(Sec) + L-serine + ATP = L-seryl-tRNA(Sec) + AMP + diphosphate + H(+)</text>
        <dbReference type="Rhea" id="RHEA:42580"/>
        <dbReference type="Rhea" id="RHEA-COMP:9742"/>
        <dbReference type="Rhea" id="RHEA-COMP:10128"/>
        <dbReference type="ChEBI" id="CHEBI:15378"/>
        <dbReference type="ChEBI" id="CHEBI:30616"/>
        <dbReference type="ChEBI" id="CHEBI:33019"/>
        <dbReference type="ChEBI" id="CHEBI:33384"/>
        <dbReference type="ChEBI" id="CHEBI:78442"/>
        <dbReference type="ChEBI" id="CHEBI:78533"/>
        <dbReference type="ChEBI" id="CHEBI:456215"/>
        <dbReference type="EC" id="6.1.1.11"/>
    </reaction>
</comment>
<keyword evidence="19" id="KW-1185">Reference proteome</keyword>
<dbReference type="GO" id="GO:0005524">
    <property type="term" value="F:ATP binding"/>
    <property type="evidence" value="ECO:0007669"/>
    <property type="project" value="UniProtKB-KW"/>
</dbReference>
<dbReference type="Proteomes" id="UP000482800">
    <property type="component" value="Unassembled WGS sequence"/>
</dbReference>
<evidence type="ECO:0000256" key="16">
    <source>
        <dbReference type="PIRSR" id="PIRSR001529-2"/>
    </source>
</evidence>
<comment type="similarity">
    <text evidence="3">Belongs to the class-II aminoacyl-tRNA synthetase family. Type-1 seryl-tRNA synthetase subfamily.</text>
</comment>
<dbReference type="PIRSF" id="PIRSF001529">
    <property type="entry name" value="Ser-tRNA-synth_IIa"/>
    <property type="match status" value="1"/>
</dbReference>
<dbReference type="GO" id="GO:0005737">
    <property type="term" value="C:cytoplasm"/>
    <property type="evidence" value="ECO:0007669"/>
    <property type="project" value="UniProtKB-SubCell"/>
</dbReference>
<evidence type="ECO:0000256" key="4">
    <source>
        <dbReference type="ARBA" id="ARBA00012840"/>
    </source>
</evidence>
<dbReference type="GO" id="GO:0006434">
    <property type="term" value="P:seryl-tRNA aminoacylation"/>
    <property type="evidence" value="ECO:0007669"/>
    <property type="project" value="UniProtKB-UniRule"/>
</dbReference>
<feature type="binding site" evidence="15">
    <location>
        <position position="382"/>
    </location>
    <ligand>
        <name>L-serine</name>
        <dbReference type="ChEBI" id="CHEBI:33384"/>
    </ligand>
</feature>
<evidence type="ECO:0000256" key="14">
    <source>
        <dbReference type="NCBIfam" id="TIGR00414"/>
    </source>
</evidence>
<evidence type="ECO:0000256" key="9">
    <source>
        <dbReference type="ARBA" id="ARBA00022917"/>
    </source>
</evidence>
<dbReference type="GO" id="GO:0004828">
    <property type="term" value="F:serine-tRNA ligase activity"/>
    <property type="evidence" value="ECO:0007669"/>
    <property type="project" value="UniProtKB-UniRule"/>
</dbReference>
<dbReference type="SUPFAM" id="SSF55681">
    <property type="entry name" value="Class II aaRS and biotin synthetases"/>
    <property type="match status" value="1"/>
</dbReference>
<comment type="subcellular location">
    <subcellularLocation>
        <location evidence="1">Cytoplasm</location>
    </subcellularLocation>
</comment>
<evidence type="ECO:0000256" key="8">
    <source>
        <dbReference type="ARBA" id="ARBA00022840"/>
    </source>
</evidence>
<dbReference type="EC" id="6.1.1.11" evidence="4 14"/>
<organism evidence="18 19">
    <name type="scientific">Phytohabitans houttuyneae</name>
    <dbReference type="NCBI Taxonomy" id="1076126"/>
    <lineage>
        <taxon>Bacteria</taxon>
        <taxon>Bacillati</taxon>
        <taxon>Actinomycetota</taxon>
        <taxon>Actinomycetes</taxon>
        <taxon>Micromonosporales</taxon>
        <taxon>Micromonosporaceae</taxon>
    </lineage>
</organism>